<evidence type="ECO:0000313" key="3">
    <source>
        <dbReference type="Proteomes" id="UP000199103"/>
    </source>
</evidence>
<organism evidence="2 3">
    <name type="scientific">Microlunatus soli</name>
    <dbReference type="NCBI Taxonomy" id="630515"/>
    <lineage>
        <taxon>Bacteria</taxon>
        <taxon>Bacillati</taxon>
        <taxon>Actinomycetota</taxon>
        <taxon>Actinomycetes</taxon>
        <taxon>Propionibacteriales</taxon>
        <taxon>Propionibacteriaceae</taxon>
        <taxon>Microlunatus</taxon>
    </lineage>
</organism>
<dbReference type="GO" id="GO:0008757">
    <property type="term" value="F:S-adenosylmethionine-dependent methyltransferase activity"/>
    <property type="evidence" value="ECO:0007669"/>
    <property type="project" value="InterPro"/>
</dbReference>
<keyword evidence="2" id="KW-0489">Methyltransferase</keyword>
<dbReference type="AlphaFoldDB" id="A0A1H1SY98"/>
<name>A0A1H1SY98_9ACTN</name>
<protein>
    <submittedName>
        <fullName evidence="2">Methyltransferase domain-containing protein</fullName>
    </submittedName>
</protein>
<feature type="domain" description="Methyltransferase type 11" evidence="1">
    <location>
        <begin position="32"/>
        <end position="120"/>
    </location>
</feature>
<accession>A0A1H1SY98</accession>
<gene>
    <name evidence="2" type="ORF">SAMN04489812_2185</name>
</gene>
<dbReference type="Proteomes" id="UP000199103">
    <property type="component" value="Chromosome I"/>
</dbReference>
<dbReference type="InterPro" id="IPR029063">
    <property type="entry name" value="SAM-dependent_MTases_sf"/>
</dbReference>
<keyword evidence="3" id="KW-1185">Reference proteome</keyword>
<dbReference type="SUPFAM" id="SSF53335">
    <property type="entry name" value="S-adenosyl-L-methionine-dependent methyltransferases"/>
    <property type="match status" value="1"/>
</dbReference>
<dbReference type="PANTHER" id="PTHR42912">
    <property type="entry name" value="METHYLTRANSFERASE"/>
    <property type="match status" value="1"/>
</dbReference>
<dbReference type="Gene3D" id="3.40.50.150">
    <property type="entry name" value="Vaccinia Virus protein VP39"/>
    <property type="match status" value="1"/>
</dbReference>
<dbReference type="GO" id="GO:0032259">
    <property type="term" value="P:methylation"/>
    <property type="evidence" value="ECO:0007669"/>
    <property type="project" value="UniProtKB-KW"/>
</dbReference>
<sequence>MIYTAGMPEPRRTPFPVAALDWMAGNDPRRVLDLGSGRGRFARMLADAGHQVFCVDRSTERIFRLTATMQSRLHLVAQAESLPYADQQFDVVTSAESLHKFAPGLVAAEIARVLRPGGVVSVLYNTRDDTVPWVKKLAKILQYVDPDAMRGAYGQDSVHALADSPYFVDLEQKNFRNWVPIDRAGLIDMVSRRPVTAQLDEPDRHRLLDEVGSLYDSYARGPEPLLLPFQTSCWRAVVDHQQLAPPADDDSGLEIPLTF</sequence>
<dbReference type="EMBL" id="LT629772">
    <property type="protein sequence ID" value="SDS52962.1"/>
    <property type="molecule type" value="Genomic_DNA"/>
</dbReference>
<keyword evidence="2" id="KW-0808">Transferase</keyword>
<dbReference type="Pfam" id="PF08241">
    <property type="entry name" value="Methyltransf_11"/>
    <property type="match status" value="1"/>
</dbReference>
<dbReference type="CDD" id="cd02440">
    <property type="entry name" value="AdoMet_MTases"/>
    <property type="match status" value="1"/>
</dbReference>
<dbReference type="STRING" id="630515.SAMN04489812_2185"/>
<proteinExistence type="predicted"/>
<reference evidence="2 3" key="1">
    <citation type="submission" date="2016-10" db="EMBL/GenBank/DDBJ databases">
        <authorList>
            <person name="de Groot N.N."/>
        </authorList>
    </citation>
    <scope>NUCLEOTIDE SEQUENCE [LARGE SCALE GENOMIC DNA]</scope>
    <source>
        <strain evidence="2 3">DSM 21800</strain>
    </source>
</reference>
<evidence type="ECO:0000259" key="1">
    <source>
        <dbReference type="Pfam" id="PF08241"/>
    </source>
</evidence>
<evidence type="ECO:0000313" key="2">
    <source>
        <dbReference type="EMBL" id="SDS52962.1"/>
    </source>
</evidence>
<dbReference type="InterPro" id="IPR013216">
    <property type="entry name" value="Methyltransf_11"/>
</dbReference>
<dbReference type="InterPro" id="IPR050508">
    <property type="entry name" value="Methyltransf_Superfamily"/>
</dbReference>